<dbReference type="EMBL" id="ML119062">
    <property type="protein sequence ID" value="ROT34951.1"/>
    <property type="molecule type" value="Genomic_DNA"/>
</dbReference>
<feature type="region of interest" description="Disordered" evidence="1">
    <location>
        <begin position="71"/>
        <end position="129"/>
    </location>
</feature>
<organism evidence="2 3">
    <name type="scientific">Sodiomyces alkalinus (strain CBS 110278 / VKM F-3762 / F11)</name>
    <name type="common">Alkaliphilic filamentous fungus</name>
    <dbReference type="NCBI Taxonomy" id="1314773"/>
    <lineage>
        <taxon>Eukaryota</taxon>
        <taxon>Fungi</taxon>
        <taxon>Dikarya</taxon>
        <taxon>Ascomycota</taxon>
        <taxon>Pezizomycotina</taxon>
        <taxon>Sordariomycetes</taxon>
        <taxon>Hypocreomycetidae</taxon>
        <taxon>Glomerellales</taxon>
        <taxon>Plectosphaerellaceae</taxon>
        <taxon>Sodiomyces</taxon>
    </lineage>
</organism>
<evidence type="ECO:0000313" key="3">
    <source>
        <dbReference type="Proteomes" id="UP000272025"/>
    </source>
</evidence>
<feature type="compositionally biased region" description="Basic and acidic residues" evidence="1">
    <location>
        <begin position="83"/>
        <end position="94"/>
    </location>
</feature>
<feature type="compositionally biased region" description="Polar residues" evidence="1">
    <location>
        <begin position="103"/>
        <end position="124"/>
    </location>
</feature>
<feature type="region of interest" description="Disordered" evidence="1">
    <location>
        <begin position="548"/>
        <end position="613"/>
    </location>
</feature>
<dbReference type="Proteomes" id="UP000272025">
    <property type="component" value="Unassembled WGS sequence"/>
</dbReference>
<dbReference type="STRING" id="1314773.A0A3N2PK96"/>
<feature type="region of interest" description="Disordered" evidence="1">
    <location>
        <begin position="151"/>
        <end position="170"/>
    </location>
</feature>
<protein>
    <submittedName>
        <fullName evidence="2">Uncharacterized protein</fullName>
    </submittedName>
</protein>
<keyword evidence="3" id="KW-1185">Reference proteome</keyword>
<gene>
    <name evidence="2" type="ORF">SODALDRAFT_353393</name>
</gene>
<dbReference type="GeneID" id="39582122"/>
<feature type="compositionally biased region" description="Basic and acidic residues" evidence="1">
    <location>
        <begin position="590"/>
        <end position="613"/>
    </location>
</feature>
<evidence type="ECO:0000313" key="2">
    <source>
        <dbReference type="EMBL" id="ROT34951.1"/>
    </source>
</evidence>
<feature type="compositionally biased region" description="Basic and acidic residues" evidence="1">
    <location>
        <begin position="369"/>
        <end position="385"/>
    </location>
</feature>
<evidence type="ECO:0000256" key="1">
    <source>
        <dbReference type="SAM" id="MobiDB-lite"/>
    </source>
</evidence>
<feature type="compositionally biased region" description="Low complexity" evidence="1">
    <location>
        <begin position="557"/>
        <end position="588"/>
    </location>
</feature>
<dbReference type="OrthoDB" id="5229017at2759"/>
<feature type="region of interest" description="Disordered" evidence="1">
    <location>
        <begin position="1"/>
        <end position="49"/>
    </location>
</feature>
<reference evidence="2 3" key="1">
    <citation type="journal article" date="2018" name="Mol. Ecol.">
        <title>The obligate alkalophilic soda-lake fungus Sodiomyces alkalinus has shifted to a protein diet.</title>
        <authorList>
            <person name="Grum-Grzhimaylo A.A."/>
            <person name="Falkoski D.L."/>
            <person name="van den Heuvel J."/>
            <person name="Valero-Jimenez C.A."/>
            <person name="Min B."/>
            <person name="Choi I.G."/>
            <person name="Lipzen A."/>
            <person name="Daum C.G."/>
            <person name="Aanen D.K."/>
            <person name="Tsang A."/>
            <person name="Henrissat B."/>
            <person name="Bilanenko E.N."/>
            <person name="de Vries R.P."/>
            <person name="van Kan J.A.L."/>
            <person name="Grigoriev I.V."/>
            <person name="Debets A.J.M."/>
        </authorList>
    </citation>
    <scope>NUCLEOTIDE SEQUENCE [LARGE SCALE GENOMIC DNA]</scope>
    <source>
        <strain evidence="2 3">F11</strain>
    </source>
</reference>
<feature type="compositionally biased region" description="Polar residues" evidence="1">
    <location>
        <begin position="25"/>
        <end position="42"/>
    </location>
</feature>
<accession>A0A3N2PK96</accession>
<dbReference type="RefSeq" id="XP_028462757.1">
    <property type="nucleotide sequence ID" value="XM_028613644.1"/>
</dbReference>
<dbReference type="AlphaFoldDB" id="A0A3N2PK96"/>
<feature type="compositionally biased region" description="Polar residues" evidence="1">
    <location>
        <begin position="73"/>
        <end position="82"/>
    </location>
</feature>
<feature type="region of interest" description="Disordered" evidence="1">
    <location>
        <begin position="369"/>
        <end position="395"/>
    </location>
</feature>
<name>A0A3N2PK96_SODAK</name>
<sequence length="613" mass="67823">MNRKRPVFHQRKGRSLDKTAESAGSPIQGSFIPVSSNRTRSLSPRKHISRQSVHINMNLTEYQMDRLADAFSNYGNSPNRNLATDDRDNADHSSHKSSHKTRSTAGHSDQFQAANGKKTSSSRSRIPVPAELGEYEQLRDDEGQELATRGSFSTTFSDPMPRAQGQSQSQAELEATSSITAEDARKYGAYTSVYRSRAVPAASHPLTPDRLLLQPMEEEDDTFSSSFYSQFDQPTVTHAGALHPQKGTVSRQIDDVIQTCNQWKGAKTSPVRERENPLVNPVAQGAKFDALRQPEPDINAYSPLMTYFAFEGLPVQKIGGKTLIGEQGWLERPGATNTTAAAAGTNKQKAASPKKAGLGLLDSIKKMAREMTESKTSRRSRESDKKTKRSSSRMTISLDPREQSLLYCELEFHISNALHAYITNELNHGRLDPDKLKRVADSWAGKGRPKLDLVHLHLDDFRFFGRRQGNPLEIAGLLHAMKVNARAMRIRTFCQPDSVIAKQLVDAQALFNTIGCSDHQLIALAEVAQFFKVIVERELHDRERLERLGAGTSDSMPAEGAPASASAPSRATAAGKATLFSPSSPSRGPSRKDRQWESARRQGDLSEGRDRSW</sequence>
<proteinExistence type="predicted"/>
<feature type="compositionally biased region" description="Basic residues" evidence="1">
    <location>
        <begin position="1"/>
        <end position="13"/>
    </location>
</feature>